<keyword evidence="4" id="KW-0762">Sugar transport</keyword>
<dbReference type="CDD" id="cd03216">
    <property type="entry name" value="ABC_Carb_Monos_I"/>
    <property type="match status" value="1"/>
</dbReference>
<evidence type="ECO:0000256" key="3">
    <source>
        <dbReference type="ARBA" id="ARBA00022475"/>
    </source>
</evidence>
<dbReference type="InterPro" id="IPR017871">
    <property type="entry name" value="ABC_transporter-like_CS"/>
</dbReference>
<evidence type="ECO:0000256" key="8">
    <source>
        <dbReference type="ARBA" id="ARBA00022967"/>
    </source>
</evidence>
<dbReference type="PANTHER" id="PTHR43790">
    <property type="entry name" value="CARBOHYDRATE TRANSPORT ATP-BINDING PROTEIN MG119-RELATED"/>
    <property type="match status" value="1"/>
</dbReference>
<accession>A0A1G7FPQ6</accession>
<comment type="subcellular location">
    <subcellularLocation>
        <location evidence="1">Cell membrane</location>
        <topology evidence="1">Peripheral membrane protein</topology>
    </subcellularLocation>
</comment>
<dbReference type="AlphaFoldDB" id="A0A1G7FPQ6"/>
<dbReference type="OrthoDB" id="9805029at2"/>
<dbReference type="Pfam" id="PF00005">
    <property type="entry name" value="ABC_tran"/>
    <property type="match status" value="2"/>
</dbReference>
<dbReference type="STRING" id="282683.SAMN04488105_107220"/>
<dbReference type="Proteomes" id="UP000198994">
    <property type="component" value="Unassembled WGS sequence"/>
</dbReference>
<evidence type="ECO:0000313" key="12">
    <source>
        <dbReference type="Proteomes" id="UP000198994"/>
    </source>
</evidence>
<dbReference type="GO" id="GO:0005524">
    <property type="term" value="F:ATP binding"/>
    <property type="evidence" value="ECO:0007669"/>
    <property type="project" value="UniProtKB-KW"/>
</dbReference>
<evidence type="ECO:0000256" key="2">
    <source>
        <dbReference type="ARBA" id="ARBA00022448"/>
    </source>
</evidence>
<feature type="domain" description="ABC transporter" evidence="10">
    <location>
        <begin position="6"/>
        <end position="241"/>
    </location>
</feature>
<evidence type="ECO:0000256" key="4">
    <source>
        <dbReference type="ARBA" id="ARBA00022597"/>
    </source>
</evidence>
<dbReference type="GO" id="GO:0016887">
    <property type="term" value="F:ATP hydrolysis activity"/>
    <property type="evidence" value="ECO:0007669"/>
    <property type="project" value="InterPro"/>
</dbReference>
<evidence type="ECO:0000256" key="7">
    <source>
        <dbReference type="ARBA" id="ARBA00022840"/>
    </source>
</evidence>
<dbReference type="InterPro" id="IPR027417">
    <property type="entry name" value="P-loop_NTPase"/>
</dbReference>
<dbReference type="SUPFAM" id="SSF52540">
    <property type="entry name" value="P-loop containing nucleoside triphosphate hydrolases"/>
    <property type="match status" value="2"/>
</dbReference>
<keyword evidence="6" id="KW-0547">Nucleotide-binding</keyword>
<dbReference type="PANTHER" id="PTHR43790:SF9">
    <property type="entry name" value="GALACTOFURANOSE TRANSPORTER ATP-BINDING PROTEIN YTFR"/>
    <property type="match status" value="1"/>
</dbReference>
<organism evidence="11 12">
    <name type="scientific">Salipiger thiooxidans</name>
    <dbReference type="NCBI Taxonomy" id="282683"/>
    <lineage>
        <taxon>Bacteria</taxon>
        <taxon>Pseudomonadati</taxon>
        <taxon>Pseudomonadota</taxon>
        <taxon>Alphaproteobacteria</taxon>
        <taxon>Rhodobacterales</taxon>
        <taxon>Roseobacteraceae</taxon>
        <taxon>Salipiger</taxon>
    </lineage>
</organism>
<protein>
    <submittedName>
        <fullName evidence="11">Monosaccharide ABC transporter ATP-binding protein, CUT2 family (TC 3.A.1.2.-)</fullName>
    </submittedName>
</protein>
<keyword evidence="7 11" id="KW-0067">ATP-binding</keyword>
<dbReference type="GO" id="GO:0005886">
    <property type="term" value="C:plasma membrane"/>
    <property type="evidence" value="ECO:0007669"/>
    <property type="project" value="UniProtKB-SubCell"/>
</dbReference>
<dbReference type="SMART" id="SM00382">
    <property type="entry name" value="AAA"/>
    <property type="match status" value="2"/>
</dbReference>
<evidence type="ECO:0000256" key="1">
    <source>
        <dbReference type="ARBA" id="ARBA00004202"/>
    </source>
</evidence>
<dbReference type="CDD" id="cd03215">
    <property type="entry name" value="ABC_Carb_Monos_II"/>
    <property type="match status" value="1"/>
</dbReference>
<dbReference type="RefSeq" id="WP_089959574.1">
    <property type="nucleotide sequence ID" value="NZ_FNAV01000007.1"/>
</dbReference>
<evidence type="ECO:0000259" key="10">
    <source>
        <dbReference type="PROSITE" id="PS50893"/>
    </source>
</evidence>
<evidence type="ECO:0000256" key="5">
    <source>
        <dbReference type="ARBA" id="ARBA00022737"/>
    </source>
</evidence>
<keyword evidence="8" id="KW-1278">Translocase</keyword>
<dbReference type="EMBL" id="FNAV01000007">
    <property type="protein sequence ID" value="SDE77901.1"/>
    <property type="molecule type" value="Genomic_DNA"/>
</dbReference>
<name>A0A1G7FPQ6_9RHOB</name>
<dbReference type="FunFam" id="3.40.50.300:FF:000127">
    <property type="entry name" value="Ribose import ATP-binding protein RbsA"/>
    <property type="match status" value="1"/>
</dbReference>
<gene>
    <name evidence="11" type="ORF">SAMN04488105_107220</name>
</gene>
<keyword evidence="9" id="KW-0472">Membrane</keyword>
<dbReference type="Gene3D" id="3.40.50.300">
    <property type="entry name" value="P-loop containing nucleotide triphosphate hydrolases"/>
    <property type="match status" value="2"/>
</dbReference>
<dbReference type="InterPro" id="IPR003593">
    <property type="entry name" value="AAA+_ATPase"/>
</dbReference>
<keyword evidence="3" id="KW-1003">Cell membrane</keyword>
<reference evidence="12" key="1">
    <citation type="submission" date="2016-10" db="EMBL/GenBank/DDBJ databases">
        <authorList>
            <person name="Varghese N."/>
            <person name="Submissions S."/>
        </authorList>
    </citation>
    <scope>NUCLEOTIDE SEQUENCE [LARGE SCALE GENOMIC DNA]</scope>
    <source>
        <strain evidence="12">DSM 10146</strain>
    </source>
</reference>
<keyword evidence="12" id="KW-1185">Reference proteome</keyword>
<proteinExistence type="predicted"/>
<evidence type="ECO:0000256" key="6">
    <source>
        <dbReference type="ARBA" id="ARBA00022741"/>
    </source>
</evidence>
<evidence type="ECO:0000256" key="9">
    <source>
        <dbReference type="ARBA" id="ARBA00023136"/>
    </source>
</evidence>
<dbReference type="InterPro" id="IPR003439">
    <property type="entry name" value="ABC_transporter-like_ATP-bd"/>
</dbReference>
<feature type="domain" description="ABC transporter" evidence="10">
    <location>
        <begin position="251"/>
        <end position="493"/>
    </location>
</feature>
<keyword evidence="2" id="KW-0813">Transport</keyword>
<sequence length="501" mass="53807">MADPILSLNGVSKSFGPIEVLHGVDFELRPGEIHALIGENGAGKSTTMKILGGYIDASDGDIRWQGAPVTFGSSDEAEARGIVMIHQEFNLAEHLGVDQNVFLGREIKRGWRLDHKAMRARTAELLAQLECPVDPSARVSGLSVPAKQMVEIAKALSRDLRVLIMDEPTAVLTERDCEILFRQIDRLRAQGVAILYTSHKLSEVKRICDRVTVLRDGAMVRSAPVSEITEDEMAAAMVGRELSDLYPAKAVPQDEVMLEVEGLSVPGLIETASLTLRRGEVLGIGGLVGAGRTELAEAIAGLRPRGGRVRLMGETLPAGQVKTAMERGLVYLTEDRKSAGLLLDKGLRENLTLPLLDRFGTVLIDRKAEEAALDKAIADFAIRAPERDMPVGNLSGGNQQKLLLAKTLLSDPQVILIDEPTRGIDIGTKQQIYTLISGLAAAGHAIIVISSEMPELIGLASRVLVMHAGRIVGGLEGDDVNEGAIVRLAMGLEETSEEAAA</sequence>
<dbReference type="PROSITE" id="PS50893">
    <property type="entry name" value="ABC_TRANSPORTER_2"/>
    <property type="match status" value="2"/>
</dbReference>
<keyword evidence="5" id="KW-0677">Repeat</keyword>
<dbReference type="InterPro" id="IPR050107">
    <property type="entry name" value="ABC_carbohydrate_import_ATPase"/>
</dbReference>
<evidence type="ECO:0000313" key="11">
    <source>
        <dbReference type="EMBL" id="SDE77901.1"/>
    </source>
</evidence>
<dbReference type="PROSITE" id="PS00211">
    <property type="entry name" value="ABC_TRANSPORTER_1"/>
    <property type="match status" value="1"/>
</dbReference>